<proteinExistence type="predicted"/>
<evidence type="ECO:0000256" key="1">
    <source>
        <dbReference type="SAM" id="Phobius"/>
    </source>
</evidence>
<accession>A0A2A4G453</accession>
<dbReference type="EMBL" id="NBWU01000005">
    <property type="protein sequence ID" value="PCE63211.1"/>
    <property type="molecule type" value="Genomic_DNA"/>
</dbReference>
<evidence type="ECO:0000313" key="2">
    <source>
        <dbReference type="EMBL" id="PCE63211.1"/>
    </source>
</evidence>
<keyword evidence="1" id="KW-0472">Membrane</keyword>
<keyword evidence="1" id="KW-1133">Transmembrane helix</keyword>
<gene>
    <name evidence="2" type="ORF">B7P33_13355</name>
</gene>
<comment type="caution">
    <text evidence="2">The sequence shown here is derived from an EMBL/GenBank/DDBJ whole genome shotgun (WGS) entry which is preliminary data.</text>
</comment>
<sequence length="77" mass="8306">MASGPGIPDSGSGGVAVSPQAFRGNRSGFLVLLVLLGPVLVTNRLWAEDYERSTRPAVGREPQKSNIILERCNRWAL</sequence>
<keyword evidence="1" id="KW-0812">Transmembrane</keyword>
<dbReference type="AlphaFoldDB" id="A0A2A4G453"/>
<evidence type="ECO:0000313" key="3">
    <source>
        <dbReference type="Proteomes" id="UP000219559"/>
    </source>
</evidence>
<keyword evidence="3" id="KW-1185">Reference proteome</keyword>
<protein>
    <submittedName>
        <fullName evidence="2">Uncharacterized protein</fullName>
    </submittedName>
</protein>
<organism evidence="2 3">
    <name type="scientific">Sediminicola luteus</name>
    <dbReference type="NCBI Taxonomy" id="319238"/>
    <lineage>
        <taxon>Bacteria</taxon>
        <taxon>Pseudomonadati</taxon>
        <taxon>Bacteroidota</taxon>
        <taxon>Flavobacteriia</taxon>
        <taxon>Flavobacteriales</taxon>
        <taxon>Flavobacteriaceae</taxon>
        <taxon>Sediminicola</taxon>
    </lineage>
</organism>
<name>A0A2A4G453_9FLAO</name>
<reference evidence="2 3" key="1">
    <citation type="submission" date="2017-04" db="EMBL/GenBank/DDBJ databases">
        <title>A new member of the family Flavobacteriaceae isolated from ascidians.</title>
        <authorList>
            <person name="Chen L."/>
        </authorList>
    </citation>
    <scope>NUCLEOTIDE SEQUENCE [LARGE SCALE GENOMIC DNA]</scope>
    <source>
        <strain evidence="2 3">HQA918</strain>
    </source>
</reference>
<dbReference type="Proteomes" id="UP000219559">
    <property type="component" value="Unassembled WGS sequence"/>
</dbReference>
<feature type="transmembrane region" description="Helical" evidence="1">
    <location>
        <begin position="27"/>
        <end position="46"/>
    </location>
</feature>